<protein>
    <submittedName>
        <fullName evidence="3">Uncharacterized protein</fullName>
    </submittedName>
</protein>
<sequence>MPNDVVESLLQEDIAEAEQQAKAVIAARAGEAGWKRMSKANKALATELAFNVGPGNFRRYSEFMRLATSSDPEEQKKAASEIGRTYVDPKTNRKIPLSDRVQKIIDSVS</sequence>
<evidence type="ECO:0000313" key="3">
    <source>
        <dbReference type="EMBL" id="KEQ05588.1"/>
    </source>
</evidence>
<gene>
    <name evidence="3" type="ORF">GV68_08650</name>
</gene>
<dbReference type="Proteomes" id="UP000052167">
    <property type="component" value="Unassembled WGS sequence"/>
</dbReference>
<comment type="caution">
    <text evidence="3">The sequence shown here is derived from an EMBL/GenBank/DDBJ whole genome shotgun (WGS) entry which is preliminary data.</text>
</comment>
<reference evidence="3 4" key="1">
    <citation type="submission" date="2014-06" db="EMBL/GenBank/DDBJ databases">
        <title>Rhizobium pelagicum/R2-400B4.</title>
        <authorList>
            <person name="Kimes N.E."/>
            <person name="Lopez-Perez M."/>
        </authorList>
    </citation>
    <scope>NUCLEOTIDE SEQUENCE [LARGE SCALE GENOMIC DNA]</scope>
    <source>
        <strain evidence="3 4">R2-400B4</strain>
    </source>
</reference>
<evidence type="ECO:0000313" key="4">
    <source>
        <dbReference type="Proteomes" id="UP000052167"/>
    </source>
</evidence>
<dbReference type="GO" id="GO:0042742">
    <property type="term" value="P:defense response to bacterium"/>
    <property type="evidence" value="ECO:0007669"/>
    <property type="project" value="UniProtKB-KW"/>
</dbReference>
<keyword evidence="1" id="KW-0929">Antimicrobial</keyword>
<evidence type="ECO:0000256" key="2">
    <source>
        <dbReference type="ARBA" id="ARBA00022638"/>
    </source>
</evidence>
<dbReference type="GO" id="GO:0003796">
    <property type="term" value="F:lysozyme activity"/>
    <property type="evidence" value="ECO:0007669"/>
    <property type="project" value="InterPro"/>
</dbReference>
<evidence type="ECO:0000256" key="1">
    <source>
        <dbReference type="ARBA" id="ARBA00022529"/>
    </source>
</evidence>
<dbReference type="AlphaFoldDB" id="A0A922P2A1"/>
<dbReference type="EMBL" id="JOKJ01000019">
    <property type="protein sequence ID" value="KEQ05588.1"/>
    <property type="molecule type" value="Genomic_DNA"/>
</dbReference>
<proteinExistence type="predicted"/>
<name>A0A922P2A1_9HYPH</name>
<accession>A0A922P2A1</accession>
<dbReference type="GO" id="GO:0031640">
    <property type="term" value="P:killing of cells of another organism"/>
    <property type="evidence" value="ECO:0007669"/>
    <property type="project" value="UniProtKB-KW"/>
</dbReference>
<keyword evidence="2" id="KW-0081">Bacteriolytic enzyme</keyword>
<dbReference type="InterPro" id="IPR023347">
    <property type="entry name" value="Lysozyme_dom_sf"/>
</dbReference>
<keyword evidence="4" id="KW-1185">Reference proteome</keyword>
<dbReference type="Gene3D" id="1.10.530.40">
    <property type="match status" value="1"/>
</dbReference>
<organism evidence="3 4">
    <name type="scientific">Pseudorhizobium pelagicum</name>
    <dbReference type="NCBI Taxonomy" id="1509405"/>
    <lineage>
        <taxon>Bacteria</taxon>
        <taxon>Pseudomonadati</taxon>
        <taxon>Pseudomonadota</taxon>
        <taxon>Alphaproteobacteria</taxon>
        <taxon>Hyphomicrobiales</taxon>
        <taxon>Rhizobiaceae</taxon>
        <taxon>Rhizobium/Agrobacterium group</taxon>
        <taxon>Pseudorhizobium</taxon>
    </lineage>
</organism>